<dbReference type="EMBL" id="CADEAL010003334">
    <property type="protein sequence ID" value="CAB1444245.1"/>
    <property type="molecule type" value="Genomic_DNA"/>
</dbReference>
<evidence type="ECO:0000256" key="1">
    <source>
        <dbReference type="SAM" id="MobiDB-lite"/>
    </source>
</evidence>
<organism evidence="2 3">
    <name type="scientific">Pleuronectes platessa</name>
    <name type="common">European plaice</name>
    <dbReference type="NCBI Taxonomy" id="8262"/>
    <lineage>
        <taxon>Eukaryota</taxon>
        <taxon>Metazoa</taxon>
        <taxon>Chordata</taxon>
        <taxon>Craniata</taxon>
        <taxon>Vertebrata</taxon>
        <taxon>Euteleostomi</taxon>
        <taxon>Actinopterygii</taxon>
        <taxon>Neopterygii</taxon>
        <taxon>Teleostei</taxon>
        <taxon>Neoteleostei</taxon>
        <taxon>Acanthomorphata</taxon>
        <taxon>Carangaria</taxon>
        <taxon>Pleuronectiformes</taxon>
        <taxon>Pleuronectoidei</taxon>
        <taxon>Pleuronectidae</taxon>
        <taxon>Pleuronectes</taxon>
    </lineage>
</organism>
<feature type="compositionally biased region" description="Basic and acidic residues" evidence="1">
    <location>
        <begin position="85"/>
        <end position="99"/>
    </location>
</feature>
<comment type="caution">
    <text evidence="2">The sequence shown here is derived from an EMBL/GenBank/DDBJ whole genome shotgun (WGS) entry which is preliminary data.</text>
</comment>
<name>A0A9N7V2G7_PLEPL</name>
<protein>
    <submittedName>
        <fullName evidence="2">Uncharacterized protein</fullName>
    </submittedName>
</protein>
<keyword evidence="3" id="KW-1185">Reference proteome</keyword>
<accession>A0A9N7V2G7</accession>
<dbReference type="Proteomes" id="UP001153269">
    <property type="component" value="Unassembled WGS sequence"/>
</dbReference>
<feature type="compositionally biased region" description="Polar residues" evidence="1">
    <location>
        <begin position="60"/>
        <end position="71"/>
    </location>
</feature>
<evidence type="ECO:0000313" key="3">
    <source>
        <dbReference type="Proteomes" id="UP001153269"/>
    </source>
</evidence>
<evidence type="ECO:0000313" key="2">
    <source>
        <dbReference type="EMBL" id="CAB1444245.1"/>
    </source>
</evidence>
<feature type="region of interest" description="Disordered" evidence="1">
    <location>
        <begin position="60"/>
        <end position="107"/>
    </location>
</feature>
<sequence length="107" mass="11895">MVDVSVEEETGVFSVVHRCVTPGLHAFSNYSSFLLQSRDRQIWGVGRHAGTDAVNERVSLNSSLRSHSPAHTPQPPLSSQPRRQLCREENSETEQKSEPHPYAAADL</sequence>
<gene>
    <name evidence="2" type="ORF">PLEPLA_LOCUS31961</name>
</gene>
<reference evidence="2" key="1">
    <citation type="submission" date="2020-03" db="EMBL/GenBank/DDBJ databases">
        <authorList>
            <person name="Weist P."/>
        </authorList>
    </citation>
    <scope>NUCLEOTIDE SEQUENCE</scope>
</reference>
<dbReference type="AlphaFoldDB" id="A0A9N7V2G7"/>
<proteinExistence type="predicted"/>